<dbReference type="STRING" id="42253.NITMOv2_0718"/>
<proteinExistence type="predicted"/>
<organism evidence="1 2">
    <name type="scientific">Nitrospira moscoviensis</name>
    <dbReference type="NCBI Taxonomy" id="42253"/>
    <lineage>
        <taxon>Bacteria</taxon>
        <taxon>Pseudomonadati</taxon>
        <taxon>Nitrospirota</taxon>
        <taxon>Nitrospiria</taxon>
        <taxon>Nitrospirales</taxon>
        <taxon>Nitrospiraceae</taxon>
        <taxon>Nitrospira</taxon>
    </lineage>
</organism>
<keyword evidence="2" id="KW-1185">Reference proteome</keyword>
<dbReference type="KEGG" id="nmv:NITMOv2_0718"/>
<evidence type="ECO:0000313" key="2">
    <source>
        <dbReference type="Proteomes" id="UP000069205"/>
    </source>
</evidence>
<dbReference type="PATRIC" id="fig|42253.5.peg.711"/>
<dbReference type="Proteomes" id="UP000069205">
    <property type="component" value="Chromosome"/>
</dbReference>
<dbReference type="AlphaFoldDB" id="A0A0K2G8H3"/>
<accession>A0A0K2G8H3</accession>
<gene>
    <name evidence="1" type="ORF">NITMOv2_0718</name>
</gene>
<sequence length="56" mass="5917">MKILNTSEGFSVPLLDSPGRLCYKPSDGQLSDRAMMYPAPAGLRGTPVNSSISFAA</sequence>
<evidence type="ECO:0000313" key="1">
    <source>
        <dbReference type="EMBL" id="ALA57154.1"/>
    </source>
</evidence>
<protein>
    <submittedName>
        <fullName evidence="1">Uncharacterized protein</fullName>
    </submittedName>
</protein>
<name>A0A0K2G8H3_NITMO</name>
<reference evidence="1 2" key="1">
    <citation type="journal article" date="2015" name="Proc. Natl. Acad. Sci. U.S.A.">
        <title>Expanded metabolic versatility of ubiquitous nitrite-oxidizing bacteria from the genus Nitrospira.</title>
        <authorList>
            <person name="Koch H."/>
            <person name="Lucker S."/>
            <person name="Albertsen M."/>
            <person name="Kitzinger K."/>
            <person name="Herbold C."/>
            <person name="Spieck E."/>
            <person name="Nielsen P.H."/>
            <person name="Wagner M."/>
            <person name="Daims H."/>
        </authorList>
    </citation>
    <scope>NUCLEOTIDE SEQUENCE [LARGE SCALE GENOMIC DNA]</scope>
    <source>
        <strain evidence="1 2">NSP M-1</strain>
    </source>
</reference>
<dbReference type="EMBL" id="CP011801">
    <property type="protein sequence ID" value="ALA57154.1"/>
    <property type="molecule type" value="Genomic_DNA"/>
</dbReference>